<comment type="caution">
    <text evidence="1">The sequence shown here is derived from an EMBL/GenBank/DDBJ whole genome shotgun (WGS) entry which is preliminary data.</text>
</comment>
<accession>A0ABN3GIF2</accession>
<proteinExistence type="predicted"/>
<sequence length="295" mass="32639">MRPDDFFDDQPNTGGIWPSGPTRTFNVDLVEELRRAPVADRVDVDVAVGLVRLVHDDLERVGTGVDPELTELQIRMAILTLHAVLKRLTVSFDMPFRDFATFRAYWKRNGAGGKYQARRDILNELFNPLLDQLVELQAQGETSTLADAVSPRRVTGWARVDAEIGELRRHFQNAQTVQDYRNIGNDAVTVLETLSATAYDPAVHLRAGEIEPPVAQTKLRLDRVIEDALPGASNAHLRKLARASIEFAQQVKHTPTGNRRDAGVAADAVILLANILRRLTEPIAPTAATTEEIAA</sequence>
<organism evidence="1 2">
    <name type="scientific">Dactylosporangium salmoneum</name>
    <dbReference type="NCBI Taxonomy" id="53361"/>
    <lineage>
        <taxon>Bacteria</taxon>
        <taxon>Bacillati</taxon>
        <taxon>Actinomycetota</taxon>
        <taxon>Actinomycetes</taxon>
        <taxon>Micromonosporales</taxon>
        <taxon>Micromonosporaceae</taxon>
        <taxon>Dactylosporangium</taxon>
    </lineage>
</organism>
<name>A0ABN3GIF2_9ACTN</name>
<evidence type="ECO:0000313" key="2">
    <source>
        <dbReference type="Proteomes" id="UP001501444"/>
    </source>
</evidence>
<keyword evidence="2" id="KW-1185">Reference proteome</keyword>
<evidence type="ECO:0008006" key="3">
    <source>
        <dbReference type="Google" id="ProtNLM"/>
    </source>
</evidence>
<gene>
    <name evidence="1" type="ORF">GCM10010170_042270</name>
</gene>
<dbReference type="Proteomes" id="UP001501444">
    <property type="component" value="Unassembled WGS sequence"/>
</dbReference>
<dbReference type="EMBL" id="BAAARV010000031">
    <property type="protein sequence ID" value="GAA2351906.1"/>
    <property type="molecule type" value="Genomic_DNA"/>
</dbReference>
<evidence type="ECO:0000313" key="1">
    <source>
        <dbReference type="EMBL" id="GAA2351906.1"/>
    </source>
</evidence>
<dbReference type="RefSeq" id="WP_344614160.1">
    <property type="nucleotide sequence ID" value="NZ_BAAARV010000031.1"/>
</dbReference>
<reference evidence="1 2" key="1">
    <citation type="journal article" date="2019" name="Int. J. Syst. Evol. Microbiol.">
        <title>The Global Catalogue of Microorganisms (GCM) 10K type strain sequencing project: providing services to taxonomists for standard genome sequencing and annotation.</title>
        <authorList>
            <consortium name="The Broad Institute Genomics Platform"/>
            <consortium name="The Broad Institute Genome Sequencing Center for Infectious Disease"/>
            <person name="Wu L."/>
            <person name="Ma J."/>
        </authorList>
    </citation>
    <scope>NUCLEOTIDE SEQUENCE [LARGE SCALE GENOMIC DNA]</scope>
    <source>
        <strain evidence="1 2">JCM 3272</strain>
    </source>
</reference>
<protein>
    <recommendedName>
        <fullName evidence="3">Abortive infection protein-like C-terminal domain-containing protein</fullName>
    </recommendedName>
</protein>